<keyword evidence="7" id="KW-0704">Schiff base</keyword>
<dbReference type="EC" id="4.1.2.14" evidence="5"/>
<dbReference type="NCBIfam" id="NF004325">
    <property type="entry name" value="PRK05718.1"/>
    <property type="match status" value="1"/>
</dbReference>
<evidence type="ECO:0000256" key="4">
    <source>
        <dbReference type="ARBA" id="ARBA00011233"/>
    </source>
</evidence>
<evidence type="ECO:0000313" key="9">
    <source>
        <dbReference type="EMBL" id="MBK1790789.1"/>
    </source>
</evidence>
<sequence>MTNVIEQLAQHRIVPVIALDKVSQAAPLAEALVEGGLPVAEVTFRTAAAAESIKIMAERGDMIVGAGTVLTIDQAKEAVDNGATFLISPGINPKVVKYCVDNNIIITPGISNPTDIELALDLGLKVVKFFPAEAVGGLPLLKAVAAPYNMMNFIPTGGINANNVTKYLEFDKVLACGGSWMVAPSLYEAGDFSKVVELTKEAVAVAASVK</sequence>
<evidence type="ECO:0000256" key="8">
    <source>
        <dbReference type="ARBA" id="ARBA00023277"/>
    </source>
</evidence>
<reference evidence="9" key="1">
    <citation type="submission" date="2021-01" db="EMBL/GenBank/DDBJ databases">
        <title>Modified the classification status of verrucomicrobia.</title>
        <authorList>
            <person name="Feng X."/>
        </authorList>
    </citation>
    <scope>NUCLEOTIDE SEQUENCE</scope>
    <source>
        <strain evidence="9">_KCTC 22039</strain>
    </source>
</reference>
<name>A0A8J7MFD6_9BACT</name>
<organism evidence="9 10">
    <name type="scientific">Persicirhabdus sediminis</name>
    <dbReference type="NCBI Taxonomy" id="454144"/>
    <lineage>
        <taxon>Bacteria</taxon>
        <taxon>Pseudomonadati</taxon>
        <taxon>Verrucomicrobiota</taxon>
        <taxon>Verrucomicrobiia</taxon>
        <taxon>Verrucomicrobiales</taxon>
        <taxon>Verrucomicrobiaceae</taxon>
        <taxon>Persicirhabdus</taxon>
    </lineage>
</organism>
<dbReference type="InterPro" id="IPR000887">
    <property type="entry name" value="Aldlse_KDPG_KHG"/>
</dbReference>
<dbReference type="GO" id="GO:0008675">
    <property type="term" value="F:2-dehydro-3-deoxy-phosphogluconate aldolase activity"/>
    <property type="evidence" value="ECO:0007669"/>
    <property type="project" value="UniProtKB-EC"/>
</dbReference>
<evidence type="ECO:0000256" key="5">
    <source>
        <dbReference type="ARBA" id="ARBA00013063"/>
    </source>
</evidence>
<gene>
    <name evidence="9" type="primary">eda</name>
    <name evidence="9" type="ORF">JIN82_06430</name>
</gene>
<dbReference type="PROSITE" id="PS00159">
    <property type="entry name" value="ALDOLASE_KDPG_KHG_1"/>
    <property type="match status" value="1"/>
</dbReference>
<dbReference type="CDD" id="cd00452">
    <property type="entry name" value="KDPG_aldolase"/>
    <property type="match status" value="1"/>
</dbReference>
<protein>
    <recommendedName>
        <fullName evidence="5">2-dehydro-3-deoxy-phosphogluconate aldolase</fullName>
        <ecNumber evidence="5">4.1.2.14</ecNumber>
    </recommendedName>
</protein>
<evidence type="ECO:0000256" key="1">
    <source>
        <dbReference type="ARBA" id="ARBA00000654"/>
    </source>
</evidence>
<comment type="similarity">
    <text evidence="3">Belongs to the KHG/KDPG aldolase family.</text>
</comment>
<dbReference type="InterPro" id="IPR031338">
    <property type="entry name" value="KDPG/KHG_AS_2"/>
</dbReference>
<comment type="subunit">
    <text evidence="4">Homotrimer.</text>
</comment>
<proteinExistence type="inferred from homology"/>
<accession>A0A8J7MFD6</accession>
<evidence type="ECO:0000313" key="10">
    <source>
        <dbReference type="Proteomes" id="UP000624703"/>
    </source>
</evidence>
<comment type="caution">
    <text evidence="9">The sequence shown here is derived from an EMBL/GenBank/DDBJ whole genome shotgun (WGS) entry which is preliminary data.</text>
</comment>
<dbReference type="NCBIfam" id="TIGR01182">
    <property type="entry name" value="eda"/>
    <property type="match status" value="1"/>
</dbReference>
<dbReference type="AlphaFoldDB" id="A0A8J7MFD6"/>
<dbReference type="Gene3D" id="3.20.20.70">
    <property type="entry name" value="Aldolase class I"/>
    <property type="match status" value="1"/>
</dbReference>
<dbReference type="RefSeq" id="WP_200310814.1">
    <property type="nucleotide sequence ID" value="NZ_JAENIM010000034.1"/>
</dbReference>
<dbReference type="PANTHER" id="PTHR30246:SF1">
    <property type="entry name" value="2-DEHYDRO-3-DEOXY-6-PHOSPHOGALACTONATE ALDOLASE-RELATED"/>
    <property type="match status" value="1"/>
</dbReference>
<keyword evidence="6 9" id="KW-0456">Lyase</keyword>
<comment type="pathway">
    <text evidence="2">Carbohydrate acid metabolism; 2-dehydro-3-deoxy-D-gluconate degradation; D-glyceraldehyde 3-phosphate and pyruvate from 2-dehydro-3-deoxy-D-gluconate: step 2/2.</text>
</comment>
<dbReference type="InterPro" id="IPR031337">
    <property type="entry name" value="KDPG/KHG_AS_1"/>
</dbReference>
<evidence type="ECO:0000256" key="7">
    <source>
        <dbReference type="ARBA" id="ARBA00023270"/>
    </source>
</evidence>
<dbReference type="Proteomes" id="UP000624703">
    <property type="component" value="Unassembled WGS sequence"/>
</dbReference>
<keyword evidence="8" id="KW-0119">Carbohydrate metabolism</keyword>
<dbReference type="SUPFAM" id="SSF51569">
    <property type="entry name" value="Aldolase"/>
    <property type="match status" value="1"/>
</dbReference>
<dbReference type="InterPro" id="IPR013785">
    <property type="entry name" value="Aldolase_TIM"/>
</dbReference>
<evidence type="ECO:0000256" key="3">
    <source>
        <dbReference type="ARBA" id="ARBA00006906"/>
    </source>
</evidence>
<dbReference type="PANTHER" id="PTHR30246">
    <property type="entry name" value="2-KETO-3-DEOXY-6-PHOSPHOGLUCONATE ALDOLASE"/>
    <property type="match status" value="1"/>
</dbReference>
<dbReference type="EMBL" id="JAENIM010000034">
    <property type="protein sequence ID" value="MBK1790789.1"/>
    <property type="molecule type" value="Genomic_DNA"/>
</dbReference>
<comment type="catalytic activity">
    <reaction evidence="1">
        <text>2-dehydro-3-deoxy-6-phospho-D-gluconate = D-glyceraldehyde 3-phosphate + pyruvate</text>
        <dbReference type="Rhea" id="RHEA:17089"/>
        <dbReference type="ChEBI" id="CHEBI:15361"/>
        <dbReference type="ChEBI" id="CHEBI:57569"/>
        <dbReference type="ChEBI" id="CHEBI:59776"/>
        <dbReference type="EC" id="4.1.2.14"/>
    </reaction>
</comment>
<dbReference type="Pfam" id="PF01081">
    <property type="entry name" value="Aldolase"/>
    <property type="match status" value="1"/>
</dbReference>
<dbReference type="PROSITE" id="PS00160">
    <property type="entry name" value="ALDOLASE_KDPG_KHG_2"/>
    <property type="match status" value="1"/>
</dbReference>
<evidence type="ECO:0000256" key="6">
    <source>
        <dbReference type="ARBA" id="ARBA00023239"/>
    </source>
</evidence>
<keyword evidence="10" id="KW-1185">Reference proteome</keyword>
<evidence type="ECO:0000256" key="2">
    <source>
        <dbReference type="ARBA" id="ARBA00004736"/>
    </source>
</evidence>